<name>A0AA86NJQ3_9EUKA</name>
<feature type="transmembrane region" description="Helical" evidence="2">
    <location>
        <begin position="85"/>
        <end position="108"/>
    </location>
</feature>
<gene>
    <name evidence="4" type="ORF">HINF_LOCUS76625</name>
    <name evidence="3" type="ORF">HINF_LOCUS8937</name>
</gene>
<keyword evidence="2" id="KW-0812">Transmembrane</keyword>
<evidence type="ECO:0000313" key="3">
    <source>
        <dbReference type="EMBL" id="CAI9921292.1"/>
    </source>
</evidence>
<organism evidence="3">
    <name type="scientific">Hexamita inflata</name>
    <dbReference type="NCBI Taxonomy" id="28002"/>
    <lineage>
        <taxon>Eukaryota</taxon>
        <taxon>Metamonada</taxon>
        <taxon>Diplomonadida</taxon>
        <taxon>Hexamitidae</taxon>
        <taxon>Hexamitinae</taxon>
        <taxon>Hexamita</taxon>
    </lineage>
</organism>
<evidence type="ECO:0000313" key="5">
    <source>
        <dbReference type="Proteomes" id="UP001642409"/>
    </source>
</evidence>
<evidence type="ECO:0000313" key="4">
    <source>
        <dbReference type="EMBL" id="CAL6111753.1"/>
    </source>
</evidence>
<dbReference type="AlphaFoldDB" id="A0AA86NJQ3"/>
<accession>A0AA86NJQ3</accession>
<reference evidence="4 5" key="2">
    <citation type="submission" date="2024-07" db="EMBL/GenBank/DDBJ databases">
        <authorList>
            <person name="Akdeniz Z."/>
        </authorList>
    </citation>
    <scope>NUCLEOTIDE SEQUENCE [LARGE SCALE GENOMIC DNA]</scope>
</reference>
<dbReference type="EMBL" id="CAXDID020000719">
    <property type="protein sequence ID" value="CAL6111753.1"/>
    <property type="molecule type" value="Genomic_DNA"/>
</dbReference>
<keyword evidence="5" id="KW-1185">Reference proteome</keyword>
<keyword evidence="2" id="KW-0472">Membrane</keyword>
<proteinExistence type="predicted"/>
<sequence>MNGNPKANTAVTLGDPKDFAANQTFTTDASGKFTAKSILFDSWEVYVGSTLYTDVKIEVNADTGSIVQTIKLNPKSSVKTGPNTALAIGLSIFAIIFVGALLAALCMYAMKKKIWCLKTTSNEPVQLGTQVVKYDLSFKSQIKSASDVQITKDIAVPKNQKTNGAETKTTMMTINKVQIVPSQGQKQNFKRNQSNVRDSNQGKE</sequence>
<feature type="region of interest" description="Disordered" evidence="1">
    <location>
        <begin position="184"/>
        <end position="204"/>
    </location>
</feature>
<reference evidence="3" key="1">
    <citation type="submission" date="2023-06" db="EMBL/GenBank/DDBJ databases">
        <authorList>
            <person name="Kurt Z."/>
        </authorList>
    </citation>
    <scope>NUCLEOTIDE SEQUENCE</scope>
</reference>
<evidence type="ECO:0000256" key="1">
    <source>
        <dbReference type="SAM" id="MobiDB-lite"/>
    </source>
</evidence>
<keyword evidence="2" id="KW-1133">Transmembrane helix</keyword>
<evidence type="ECO:0000256" key="2">
    <source>
        <dbReference type="SAM" id="Phobius"/>
    </source>
</evidence>
<dbReference type="EMBL" id="CATOUU010000219">
    <property type="protein sequence ID" value="CAI9921292.1"/>
    <property type="molecule type" value="Genomic_DNA"/>
</dbReference>
<protein>
    <submittedName>
        <fullName evidence="4">Hypothetical_protein</fullName>
    </submittedName>
</protein>
<dbReference type="Proteomes" id="UP001642409">
    <property type="component" value="Unassembled WGS sequence"/>
</dbReference>
<comment type="caution">
    <text evidence="3">The sequence shown here is derived from an EMBL/GenBank/DDBJ whole genome shotgun (WGS) entry which is preliminary data.</text>
</comment>